<dbReference type="EMBL" id="AKGD01000002">
    <property type="protein sequence ID" value="EIT69551.1"/>
    <property type="molecule type" value="Genomic_DNA"/>
</dbReference>
<protein>
    <submittedName>
        <fullName evidence="2">Uncharacterized protein</fullName>
    </submittedName>
</protein>
<dbReference type="STRING" id="1172194.WQQ_31330"/>
<sequence>MAAIAATAIHRHPAPSDHHDCDRSQRMCDRCGSTFLPLRSGARVKPTLH</sequence>
<dbReference type="AlphaFoldDB" id="I8I1H7"/>
<dbReference type="Proteomes" id="UP000003704">
    <property type="component" value="Unassembled WGS sequence"/>
</dbReference>
<accession>I8I1H7</accession>
<evidence type="ECO:0000313" key="3">
    <source>
        <dbReference type="Proteomes" id="UP000003704"/>
    </source>
</evidence>
<feature type="region of interest" description="Disordered" evidence="1">
    <location>
        <begin position="1"/>
        <end position="23"/>
    </location>
</feature>
<organism evidence="2 3">
    <name type="scientific">Hydrocarboniphaga effusa AP103</name>
    <dbReference type="NCBI Taxonomy" id="1172194"/>
    <lineage>
        <taxon>Bacteria</taxon>
        <taxon>Pseudomonadati</taxon>
        <taxon>Pseudomonadota</taxon>
        <taxon>Gammaproteobacteria</taxon>
        <taxon>Nevskiales</taxon>
        <taxon>Nevskiaceae</taxon>
        <taxon>Hydrocarboniphaga</taxon>
    </lineage>
</organism>
<proteinExistence type="predicted"/>
<comment type="caution">
    <text evidence="2">The sequence shown here is derived from an EMBL/GenBank/DDBJ whole genome shotgun (WGS) entry which is preliminary data.</text>
</comment>
<feature type="compositionally biased region" description="Basic and acidic residues" evidence="1">
    <location>
        <begin position="14"/>
        <end position="23"/>
    </location>
</feature>
<evidence type="ECO:0000256" key="1">
    <source>
        <dbReference type="SAM" id="MobiDB-lite"/>
    </source>
</evidence>
<keyword evidence="3" id="KW-1185">Reference proteome</keyword>
<reference evidence="2 3" key="1">
    <citation type="journal article" date="2012" name="J. Bacteriol.">
        <title>Genome Sequence of n-Alkane-Degrading Hydrocarboniphaga effusa Strain AP103T (ATCC BAA-332T).</title>
        <authorList>
            <person name="Chang H.K."/>
            <person name="Zylstra G.J."/>
            <person name="Chae J.C."/>
        </authorList>
    </citation>
    <scope>NUCLEOTIDE SEQUENCE [LARGE SCALE GENOMIC DNA]</scope>
    <source>
        <strain evidence="2 3">AP103</strain>
    </source>
</reference>
<name>I8I1H7_9GAMM</name>
<gene>
    <name evidence="2" type="ORF">WQQ_31330</name>
</gene>
<evidence type="ECO:0000313" key="2">
    <source>
        <dbReference type="EMBL" id="EIT69551.1"/>
    </source>
</evidence>